<reference evidence="2" key="1">
    <citation type="submission" date="2020-11" db="EMBL/GenBank/DDBJ databases">
        <authorList>
            <consortium name="DOE Joint Genome Institute"/>
            <person name="Ahrendt S."/>
            <person name="Riley R."/>
            <person name="Andreopoulos W."/>
            <person name="LaButti K."/>
            <person name="Pangilinan J."/>
            <person name="Ruiz-duenas F.J."/>
            <person name="Barrasa J.M."/>
            <person name="Sanchez-Garcia M."/>
            <person name="Camarero S."/>
            <person name="Miyauchi S."/>
            <person name="Serrano A."/>
            <person name="Linde D."/>
            <person name="Babiker R."/>
            <person name="Drula E."/>
            <person name="Ayuso-Fernandez I."/>
            <person name="Pacheco R."/>
            <person name="Padilla G."/>
            <person name="Ferreira P."/>
            <person name="Barriuso J."/>
            <person name="Kellner H."/>
            <person name="Castanera R."/>
            <person name="Alfaro M."/>
            <person name="Ramirez L."/>
            <person name="Pisabarro A.G."/>
            <person name="Kuo A."/>
            <person name="Tritt A."/>
            <person name="Lipzen A."/>
            <person name="He G."/>
            <person name="Yan M."/>
            <person name="Ng V."/>
            <person name="Cullen D."/>
            <person name="Martin F."/>
            <person name="Rosso M.-N."/>
            <person name="Henrissat B."/>
            <person name="Hibbett D."/>
            <person name="Martinez A.T."/>
            <person name="Grigoriev I.V."/>
        </authorList>
    </citation>
    <scope>NUCLEOTIDE SEQUENCE</scope>
    <source>
        <strain evidence="2">AH 44721</strain>
    </source>
</reference>
<evidence type="ECO:0000313" key="2">
    <source>
        <dbReference type="EMBL" id="KAF8876877.1"/>
    </source>
</evidence>
<name>A0A9P5NAE1_GYMJU</name>
<sequence>MLRILKHNKASSVSKESVAPVEERCKSHPFAAFLPQYTISSQPPLYPVPPYSAVDPAYQHLPVIPAPLPAHYYDQYAREYEEFIRTRMNGSQEPKRKKKKSVWKMIFVVIGTWYVYCYGLIQQPSL</sequence>
<proteinExistence type="predicted"/>
<protein>
    <recommendedName>
        <fullName evidence="4">Transmembrane protein</fullName>
    </recommendedName>
</protein>
<accession>A0A9P5NAE1</accession>
<organism evidence="2 3">
    <name type="scientific">Gymnopilus junonius</name>
    <name type="common">Spectacular rustgill mushroom</name>
    <name type="synonym">Gymnopilus spectabilis subsp. junonius</name>
    <dbReference type="NCBI Taxonomy" id="109634"/>
    <lineage>
        <taxon>Eukaryota</taxon>
        <taxon>Fungi</taxon>
        <taxon>Dikarya</taxon>
        <taxon>Basidiomycota</taxon>
        <taxon>Agaricomycotina</taxon>
        <taxon>Agaricomycetes</taxon>
        <taxon>Agaricomycetidae</taxon>
        <taxon>Agaricales</taxon>
        <taxon>Agaricineae</taxon>
        <taxon>Hymenogastraceae</taxon>
        <taxon>Gymnopilus</taxon>
    </lineage>
</organism>
<keyword evidence="3" id="KW-1185">Reference proteome</keyword>
<keyword evidence="1" id="KW-0472">Membrane</keyword>
<evidence type="ECO:0000256" key="1">
    <source>
        <dbReference type="SAM" id="Phobius"/>
    </source>
</evidence>
<keyword evidence="1" id="KW-0812">Transmembrane</keyword>
<gene>
    <name evidence="2" type="ORF">CPB84DRAFT_1795526</name>
</gene>
<feature type="transmembrane region" description="Helical" evidence="1">
    <location>
        <begin position="102"/>
        <end position="121"/>
    </location>
</feature>
<evidence type="ECO:0008006" key="4">
    <source>
        <dbReference type="Google" id="ProtNLM"/>
    </source>
</evidence>
<dbReference type="Proteomes" id="UP000724874">
    <property type="component" value="Unassembled WGS sequence"/>
</dbReference>
<dbReference type="EMBL" id="JADNYJ010000177">
    <property type="protein sequence ID" value="KAF8876877.1"/>
    <property type="molecule type" value="Genomic_DNA"/>
</dbReference>
<keyword evidence="1" id="KW-1133">Transmembrane helix</keyword>
<evidence type="ECO:0000313" key="3">
    <source>
        <dbReference type="Proteomes" id="UP000724874"/>
    </source>
</evidence>
<comment type="caution">
    <text evidence="2">The sequence shown here is derived from an EMBL/GenBank/DDBJ whole genome shotgun (WGS) entry which is preliminary data.</text>
</comment>
<dbReference type="AlphaFoldDB" id="A0A9P5NAE1"/>